<proteinExistence type="predicted"/>
<keyword evidence="2" id="KW-1185">Reference proteome</keyword>
<sequence>MVLHIFIYRCHSPAMVLHVITYHISML</sequence>
<accession>A0A0B0NTW4</accession>
<dbReference type="AlphaFoldDB" id="A0A0B0NTW4"/>
<reference evidence="2" key="1">
    <citation type="submission" date="2014-09" db="EMBL/GenBank/DDBJ databases">
        <authorList>
            <person name="Mudge J."/>
            <person name="Ramaraj T."/>
            <person name="Lindquist I.E."/>
            <person name="Bharti A.K."/>
            <person name="Sundararajan A."/>
            <person name="Cameron C.T."/>
            <person name="Woodward J.E."/>
            <person name="May G.D."/>
            <person name="Brubaker C."/>
            <person name="Broadhvest J."/>
            <person name="Wilkins T.A."/>
        </authorList>
    </citation>
    <scope>NUCLEOTIDE SEQUENCE</scope>
    <source>
        <strain evidence="2">cv. AKA8401</strain>
    </source>
</reference>
<name>A0A0B0NTW4_GOSAR</name>
<evidence type="ECO:0000313" key="1">
    <source>
        <dbReference type="EMBL" id="KHG17958.1"/>
    </source>
</evidence>
<protein>
    <submittedName>
        <fullName evidence="1">Uncharacterized protein</fullName>
    </submittedName>
</protein>
<evidence type="ECO:0000313" key="2">
    <source>
        <dbReference type="Proteomes" id="UP000032142"/>
    </source>
</evidence>
<dbReference type="EMBL" id="KN409485">
    <property type="protein sequence ID" value="KHG17958.1"/>
    <property type="molecule type" value="Genomic_DNA"/>
</dbReference>
<gene>
    <name evidence="1" type="ORF">F383_21959</name>
</gene>
<dbReference type="Proteomes" id="UP000032142">
    <property type="component" value="Unassembled WGS sequence"/>
</dbReference>
<organism evidence="1 2">
    <name type="scientific">Gossypium arboreum</name>
    <name type="common">Tree cotton</name>
    <name type="synonym">Gossypium nanking</name>
    <dbReference type="NCBI Taxonomy" id="29729"/>
    <lineage>
        <taxon>Eukaryota</taxon>
        <taxon>Viridiplantae</taxon>
        <taxon>Streptophyta</taxon>
        <taxon>Embryophyta</taxon>
        <taxon>Tracheophyta</taxon>
        <taxon>Spermatophyta</taxon>
        <taxon>Magnoliopsida</taxon>
        <taxon>eudicotyledons</taxon>
        <taxon>Gunneridae</taxon>
        <taxon>Pentapetalae</taxon>
        <taxon>rosids</taxon>
        <taxon>malvids</taxon>
        <taxon>Malvales</taxon>
        <taxon>Malvaceae</taxon>
        <taxon>Malvoideae</taxon>
        <taxon>Gossypium</taxon>
    </lineage>
</organism>